<evidence type="ECO:0000256" key="2">
    <source>
        <dbReference type="ARBA" id="ARBA00023125"/>
    </source>
</evidence>
<dbReference type="Proteomes" id="UP001501509">
    <property type="component" value="Unassembled WGS sequence"/>
</dbReference>
<feature type="DNA-binding region" description="OmpR/PhoB-type" evidence="3">
    <location>
        <begin position="1"/>
        <end position="102"/>
    </location>
</feature>
<dbReference type="Pfam" id="PF13424">
    <property type="entry name" value="TPR_12"/>
    <property type="match status" value="1"/>
</dbReference>
<dbReference type="InterPro" id="IPR001867">
    <property type="entry name" value="OmpR/PhoB-type_DNA-bd"/>
</dbReference>
<dbReference type="InterPro" id="IPR011990">
    <property type="entry name" value="TPR-like_helical_dom_sf"/>
</dbReference>
<dbReference type="SMART" id="SM01043">
    <property type="entry name" value="BTAD"/>
    <property type="match status" value="1"/>
</dbReference>
<dbReference type="Gene3D" id="1.10.10.10">
    <property type="entry name" value="Winged helix-like DNA-binding domain superfamily/Winged helix DNA-binding domain"/>
    <property type="match status" value="1"/>
</dbReference>
<dbReference type="PANTHER" id="PTHR47691">
    <property type="entry name" value="REGULATOR-RELATED"/>
    <property type="match status" value="1"/>
</dbReference>
<accession>A0ABN3QEW3</accession>
<dbReference type="InterPro" id="IPR005158">
    <property type="entry name" value="BTAD"/>
</dbReference>
<dbReference type="InterPro" id="IPR036388">
    <property type="entry name" value="WH-like_DNA-bd_sf"/>
</dbReference>
<dbReference type="Pfam" id="PF03704">
    <property type="entry name" value="BTAD"/>
    <property type="match status" value="1"/>
</dbReference>
<comment type="similarity">
    <text evidence="1">Belongs to the AfsR/DnrI/RedD regulatory family.</text>
</comment>
<keyword evidence="6" id="KW-1185">Reference proteome</keyword>
<organism evidence="5 6">
    <name type="scientific">Actinomadura fulvescens</name>
    <dbReference type="NCBI Taxonomy" id="46160"/>
    <lineage>
        <taxon>Bacteria</taxon>
        <taxon>Bacillati</taxon>
        <taxon>Actinomycetota</taxon>
        <taxon>Actinomycetes</taxon>
        <taxon>Streptosporangiales</taxon>
        <taxon>Thermomonosporaceae</taxon>
        <taxon>Actinomadura</taxon>
    </lineage>
</organism>
<dbReference type="PRINTS" id="PR00364">
    <property type="entry name" value="DISEASERSIST"/>
</dbReference>
<dbReference type="InterPro" id="IPR002182">
    <property type="entry name" value="NB-ARC"/>
</dbReference>
<evidence type="ECO:0000313" key="6">
    <source>
        <dbReference type="Proteomes" id="UP001501509"/>
    </source>
</evidence>
<dbReference type="PANTHER" id="PTHR47691:SF3">
    <property type="entry name" value="HTH-TYPE TRANSCRIPTIONAL REGULATOR RV0890C-RELATED"/>
    <property type="match status" value="1"/>
</dbReference>
<dbReference type="SUPFAM" id="SSF46894">
    <property type="entry name" value="C-terminal effector domain of the bipartite response regulators"/>
    <property type="match status" value="1"/>
</dbReference>
<proteinExistence type="inferred from homology"/>
<name>A0ABN3QEW3_9ACTN</name>
<dbReference type="InterPro" id="IPR016032">
    <property type="entry name" value="Sig_transdc_resp-reg_C-effctor"/>
</dbReference>
<dbReference type="PROSITE" id="PS51755">
    <property type="entry name" value="OMPR_PHOB"/>
    <property type="match status" value="1"/>
</dbReference>
<gene>
    <name evidence="5" type="ORF">GCM10010411_71460</name>
</gene>
<dbReference type="Pfam" id="PF00931">
    <property type="entry name" value="NB-ARC"/>
    <property type="match status" value="1"/>
</dbReference>
<dbReference type="EMBL" id="BAAATD010000012">
    <property type="protein sequence ID" value="GAA2624673.1"/>
    <property type="molecule type" value="Genomic_DNA"/>
</dbReference>
<comment type="caution">
    <text evidence="5">The sequence shown here is derived from an EMBL/GenBank/DDBJ whole genome shotgun (WGS) entry which is preliminary data.</text>
</comment>
<evidence type="ECO:0000313" key="5">
    <source>
        <dbReference type="EMBL" id="GAA2624673.1"/>
    </source>
</evidence>
<evidence type="ECO:0000259" key="4">
    <source>
        <dbReference type="PROSITE" id="PS51755"/>
    </source>
</evidence>
<dbReference type="SUPFAM" id="SSF52540">
    <property type="entry name" value="P-loop containing nucleoside triphosphate hydrolases"/>
    <property type="match status" value="1"/>
</dbReference>
<protein>
    <submittedName>
        <fullName evidence="5">BTAD domain-containing putative transcriptional regulator</fullName>
    </submittedName>
</protein>
<feature type="domain" description="OmpR/PhoB-type" evidence="4">
    <location>
        <begin position="1"/>
        <end position="102"/>
    </location>
</feature>
<sequence length="1034" mass="111463">MFFRLLGPLAVSVGEDAIAPPRSPVLQGLLGALILARGEPLPTGRLAELVWTDRAPETSRESVHVAVSRLRKWLARPDLGRPGPGRPGPIKISYRDGYLLEGAEDRSDLGRFLAAAGDARSMTGPVPRCRALTSAFAERRGPLLAGLTRIDRADPLVRGIEDEIRMAAMDLAAAALEADDPHGAVSAVTTLTEEFPFDEPLHAALIDLLTASGRPAEALQAYRRLSEQLSVELGVEPSDEVRRAHLRVLSADRTRDDTGAAPEPAVVLEVPATPVPAQLPPGIPDFTGRAAEAAELVDALVGGAGAARQRTVAMATVAGMGGVGKTTLALHVAHQVSEVFTDGQLYADLHGDCANPAEPADVLGRFLRTLGTPGAGVPSSLEERVALYRSRLAGRRTLIVLDNVAGEAQVRPLLPGTPTAAVLITSRNRLIGLEGAKLLNLDVLPPAQAVDLIRSVIGEERVAAEPGVAVEIAELCGHVPLAVRIAAARLLGRRHWRLAHLAGVLREERRRLDELVAGDLEVRAGFELSYRLLPPRTRRAFRMVGLLDAPDFACWTVAALLDVSVTEAQQHLETLLDAHLASVAGTDETGQVRYRLHDLLQLYARELGEREDSPVQREAALQRAWGGWLALAEKAAERVPGSSYTAMHGDAPRWRLPDAVSERLIADPMRWFSAERAALVAEVEHACERGHCELTWDLAASMERYCDVRGLYDDWRRMHERGLILCQETGDKRGEAVLLRGLLEVTTWTSPAGTGGPTMIRMREMAARLFELFTELGDPAGTNDAMVAMVWAKVADGDAAEALVLAERALRVANQADYLGGQARTLHVMAVAHGEADPHGALACLERALVIVKELGNPRFVATIVQFLGAAQALCGDIAGGRRLLEESVVMARELEDRYLETFSLLYLAKLFVLTGDERARATLDLALTYSQVGNFRHHLADVLGVLGELNLAEGDLPGAVACLERSVAVWRTRGWIPYLARTLRTLGDAYQASGDHEAARVAWAEARGLFDQTDDAAGRTSVDDRLAAGDKVG</sequence>
<evidence type="ECO:0000256" key="3">
    <source>
        <dbReference type="PROSITE-ProRule" id="PRU01091"/>
    </source>
</evidence>
<dbReference type="SMART" id="SM00862">
    <property type="entry name" value="Trans_reg_C"/>
    <property type="match status" value="1"/>
</dbReference>
<evidence type="ECO:0000256" key="1">
    <source>
        <dbReference type="ARBA" id="ARBA00005820"/>
    </source>
</evidence>
<reference evidence="5 6" key="1">
    <citation type="journal article" date="2019" name="Int. J. Syst. Evol. Microbiol.">
        <title>The Global Catalogue of Microorganisms (GCM) 10K type strain sequencing project: providing services to taxonomists for standard genome sequencing and annotation.</title>
        <authorList>
            <consortium name="The Broad Institute Genomics Platform"/>
            <consortium name="The Broad Institute Genome Sequencing Center for Infectious Disease"/>
            <person name="Wu L."/>
            <person name="Ma J."/>
        </authorList>
    </citation>
    <scope>NUCLEOTIDE SEQUENCE [LARGE SCALE GENOMIC DNA]</scope>
    <source>
        <strain evidence="5 6">JCM 6833</strain>
    </source>
</reference>
<dbReference type="InterPro" id="IPR027417">
    <property type="entry name" value="P-loop_NTPase"/>
</dbReference>
<dbReference type="Gene3D" id="1.25.40.10">
    <property type="entry name" value="Tetratricopeptide repeat domain"/>
    <property type="match status" value="2"/>
</dbReference>
<dbReference type="SUPFAM" id="SSF48452">
    <property type="entry name" value="TPR-like"/>
    <property type="match status" value="3"/>
</dbReference>
<dbReference type="Gene3D" id="3.40.50.300">
    <property type="entry name" value="P-loop containing nucleotide triphosphate hydrolases"/>
    <property type="match status" value="1"/>
</dbReference>
<keyword evidence="2 3" id="KW-0238">DNA-binding</keyword>